<reference evidence="2" key="1">
    <citation type="submission" date="2025-08" db="UniProtKB">
        <authorList>
            <consortium name="Ensembl"/>
        </authorList>
    </citation>
    <scope>IDENTIFICATION</scope>
</reference>
<name>A0A8C4PWU0_EPTBU</name>
<organism evidence="2 3">
    <name type="scientific">Eptatretus burgeri</name>
    <name type="common">Inshore hagfish</name>
    <dbReference type="NCBI Taxonomy" id="7764"/>
    <lineage>
        <taxon>Eukaryota</taxon>
        <taxon>Metazoa</taxon>
        <taxon>Chordata</taxon>
        <taxon>Craniata</taxon>
        <taxon>Vertebrata</taxon>
        <taxon>Cyclostomata</taxon>
        <taxon>Myxini</taxon>
        <taxon>Myxiniformes</taxon>
        <taxon>Myxinidae</taxon>
        <taxon>Eptatretinae</taxon>
        <taxon>Eptatretus</taxon>
    </lineage>
</organism>
<dbReference type="Proteomes" id="UP000694388">
    <property type="component" value="Unplaced"/>
</dbReference>
<evidence type="ECO:0000313" key="2">
    <source>
        <dbReference type="Ensembl" id="ENSEBUP00000002269.1"/>
    </source>
</evidence>
<reference evidence="2" key="2">
    <citation type="submission" date="2025-09" db="UniProtKB">
        <authorList>
            <consortium name="Ensembl"/>
        </authorList>
    </citation>
    <scope>IDENTIFICATION</scope>
</reference>
<proteinExistence type="predicted"/>
<dbReference type="GeneTree" id="ENSGT00930000152742"/>
<accession>A0A8C4PWU0</accession>
<keyword evidence="3" id="KW-1185">Reference proteome</keyword>
<evidence type="ECO:0000256" key="1">
    <source>
        <dbReference type="SAM" id="Coils"/>
    </source>
</evidence>
<keyword evidence="1" id="KW-0175">Coiled coil</keyword>
<feature type="coiled-coil region" evidence="1">
    <location>
        <begin position="103"/>
        <end position="130"/>
    </location>
</feature>
<evidence type="ECO:0000313" key="3">
    <source>
        <dbReference type="Proteomes" id="UP000694388"/>
    </source>
</evidence>
<dbReference type="Ensembl" id="ENSEBUT00000002620.1">
    <property type="protein sequence ID" value="ENSEBUP00000002269.1"/>
    <property type="gene ID" value="ENSEBUG00000001778.1"/>
</dbReference>
<sequence length="322" mass="36167">MESQGEWEPGVVRMDVECVESMAQDENPEQEMLVVQEHELPQLNPEPEMGAAATVAYDTSPPPLRQNPPILVEPSALDRILQVITANTQQMNEMKTKMDTNTQQMKNEMKANLKEEMKELRGETQNMGRSLQARMKAIIGECVMAMPRVGANELGGGATVVRPAVEAGEDKIIREMCWARVVTEKVTVTEREKLNGVTKTCETRHEVTTQEIIVETREIEGELDGVSDEHTHTDVVEDNGGELAERVGTRCEQLDSLLREQRETLCPLEEDHDQVGSVVLCEVEGTGAVDRCTPRLGEKRPRNPLWEHESPVWLSRCVWCKV</sequence>
<dbReference type="AlphaFoldDB" id="A0A8C4PWU0"/>
<protein>
    <submittedName>
        <fullName evidence="2">Uncharacterized protein</fullName>
    </submittedName>
</protein>